<accession>A0A1R4KDN3</accession>
<dbReference type="Proteomes" id="UP000196320">
    <property type="component" value="Unassembled WGS sequence"/>
</dbReference>
<dbReference type="RefSeq" id="WP_256971637.1">
    <property type="nucleotide sequence ID" value="NZ_FUKO01000030.1"/>
</dbReference>
<gene>
    <name evidence="2" type="ORF">FM104_11910</name>
</gene>
<evidence type="ECO:0000259" key="1">
    <source>
        <dbReference type="Pfam" id="PF13601"/>
    </source>
</evidence>
<keyword evidence="3" id="KW-1185">Reference proteome</keyword>
<evidence type="ECO:0000313" key="2">
    <source>
        <dbReference type="EMBL" id="SJN42358.1"/>
    </source>
</evidence>
<feature type="domain" description="Winged helix DNA-binding" evidence="1">
    <location>
        <begin position="16"/>
        <end position="94"/>
    </location>
</feature>
<dbReference type="Pfam" id="PF13601">
    <property type="entry name" value="HTH_34"/>
    <property type="match status" value="1"/>
</dbReference>
<sequence>MAHPRHDLDEALLTPVRLSVMAALGDDVELDFSTLRDIIESDDSAVSKGLSHLEKLGYVKVTKGYVGSRPRTWVRSTVKGRKALEKHVGALRAITDLGGSS</sequence>
<evidence type="ECO:0000313" key="3">
    <source>
        <dbReference type="Proteomes" id="UP000196320"/>
    </source>
</evidence>
<dbReference type="AlphaFoldDB" id="A0A1R4KDN3"/>
<reference evidence="2 3" key="1">
    <citation type="submission" date="2017-02" db="EMBL/GenBank/DDBJ databases">
        <authorList>
            <person name="Peterson S.W."/>
        </authorList>
    </citation>
    <scope>NUCLEOTIDE SEQUENCE [LARGE SCALE GENOMIC DNA]</scope>
    <source>
        <strain evidence="2 3">B Mb 05.01</strain>
    </source>
</reference>
<dbReference type="InterPro" id="IPR036388">
    <property type="entry name" value="WH-like_DNA-bd_sf"/>
</dbReference>
<dbReference type="SUPFAM" id="SSF46785">
    <property type="entry name" value="Winged helix' DNA-binding domain"/>
    <property type="match status" value="1"/>
</dbReference>
<dbReference type="InterPro" id="IPR027395">
    <property type="entry name" value="WH_DNA-bd_dom"/>
</dbReference>
<organism evidence="2 3">
    <name type="scientific">Microbacterium esteraromaticum</name>
    <dbReference type="NCBI Taxonomy" id="57043"/>
    <lineage>
        <taxon>Bacteria</taxon>
        <taxon>Bacillati</taxon>
        <taxon>Actinomycetota</taxon>
        <taxon>Actinomycetes</taxon>
        <taxon>Micrococcales</taxon>
        <taxon>Microbacteriaceae</taxon>
        <taxon>Microbacterium</taxon>
    </lineage>
</organism>
<dbReference type="EMBL" id="FUKO01000030">
    <property type="protein sequence ID" value="SJN42358.1"/>
    <property type="molecule type" value="Genomic_DNA"/>
</dbReference>
<dbReference type="InterPro" id="IPR036390">
    <property type="entry name" value="WH_DNA-bd_sf"/>
</dbReference>
<dbReference type="Gene3D" id="1.10.10.10">
    <property type="entry name" value="Winged helix-like DNA-binding domain superfamily/Winged helix DNA-binding domain"/>
    <property type="match status" value="1"/>
</dbReference>
<proteinExistence type="predicted"/>
<dbReference type="PANTHER" id="PTHR37318:SF1">
    <property type="entry name" value="BSL7504 PROTEIN"/>
    <property type="match status" value="1"/>
</dbReference>
<name>A0A1R4KDN3_9MICO</name>
<dbReference type="PANTHER" id="PTHR37318">
    <property type="entry name" value="BSL7504 PROTEIN"/>
    <property type="match status" value="1"/>
</dbReference>
<protein>
    <recommendedName>
        <fullName evidence="1">Winged helix DNA-binding domain-containing protein</fullName>
    </recommendedName>
</protein>